<dbReference type="Gene3D" id="2.60.40.150">
    <property type="entry name" value="C2 domain"/>
    <property type="match status" value="1"/>
</dbReference>
<evidence type="ECO:0000256" key="2">
    <source>
        <dbReference type="ARBA" id="ARBA00006306"/>
    </source>
</evidence>
<dbReference type="CDD" id="cd13272">
    <property type="entry name" value="PH_INPP4A_INPP4B"/>
    <property type="match status" value="1"/>
</dbReference>
<dbReference type="PANTHER" id="PTHR12187">
    <property type="entry name" value="AGAP000124-PA"/>
    <property type="match status" value="1"/>
</dbReference>
<dbReference type="SMART" id="SM00233">
    <property type="entry name" value="PH"/>
    <property type="match status" value="1"/>
</dbReference>
<dbReference type="EC" id="3.1.3.66" evidence="3"/>
<dbReference type="GO" id="GO:0005737">
    <property type="term" value="C:cytoplasm"/>
    <property type="evidence" value="ECO:0007669"/>
    <property type="project" value="TreeGrafter"/>
</dbReference>
<evidence type="ECO:0000256" key="5">
    <source>
        <dbReference type="ARBA" id="ARBA00023098"/>
    </source>
</evidence>
<dbReference type="InterPro" id="IPR035892">
    <property type="entry name" value="C2_domain_sf"/>
</dbReference>
<evidence type="ECO:0000256" key="3">
    <source>
        <dbReference type="ARBA" id="ARBA00013037"/>
    </source>
</evidence>
<dbReference type="SUPFAM" id="SSF50729">
    <property type="entry name" value="PH domain-like"/>
    <property type="match status" value="1"/>
</dbReference>
<name>A0A9C5Z945_9MUSC</name>
<sequence length="1329" mass="150762">MRFNKAELAALASNSSIKFEREGLLIITERHEGFFRKADVNYPRYCKLRGNLLFYLKDHDPLSQPAGVIVLESCRPLIRNEEREFDGFAFILEFESSLPQRISTRTSQDRLDWVKSIQLASYAYLSLQISYLENQISAAMGNRIERGLPLYNTASDATALAGLLDINCSTGSIVNKASAKEEEDLSEIPICESALSCDNLPCADNGRMPNPRVVCAVWMSDNDILWRDYARTEIVENSIQPQFLCTVCFRQSDGFNQDTPLRFTVYDVREKMSLTSIPIGYAEIALGVIQDATCFRIPLRSTQGDCGFITIASWAPDTDKQMQPPPRSTTQVFEQQIKGHRRSQSLPSKLGVKLFVPFQGNIQKVFGNPKIHTYRLHSSMGGDISVHETMFESKLCFTIPQQLLTIWILREKELLQEISGMGELGGEWRRRQMDLLDKHLKLLKDYSQAKQNIQQIIKDEVTYFKRSSVKTDESLEFIPVNLHLQRMWCQNDTLNKTGVLDIITVGAFTRHAAKSKKSGGLIKLLQETKESPSKFEASTNCKVQAANDAVQAIKQLRKDIVEIMSQLLALAKMKNAKGMMPLCNEMISKTKTLLNIWEPNLVEEAFAFIEQHRILEEPDNVLMPMSPFRKITQQLNDLELKSPELEDFSTPIMAPPDLWPRAKTPTSNYSQKLTRSNSLTNLKLSPSLTFDIDVIHSLQHTVRTYNEQLQRQAKRKVCNDKKKTGENPFQSLPVNLSSNQDLDEDGFEFENLNDIESSTGSAGINIIDLDGSTKDIFKSTNSSSLSKPLYTFNKSSITNYVNYETANCSILSSYNVHFLDTKMMSTSPSANYYRPTEEPEPLDLTQLNIEASVMCLVSKIKFLCGRCGSPAIRLRHPKTSMKRIGFNNQTITPPDVVVNRNQLAKHECDNNPLKEINDNVEEIHSGNDNGSGNTLNLDLTQTIRGTDNQRLSTEKGNKFTDGLDLSRTTDWTSELRPSMRKLRHAMDGLLKTARLMHSVQRLQQDMRRISHNLEIMYRRDVCFSQSLTALISGLMAKLWGTEITENFIRMLSDLGPLAYFEGLLSLYGSETDMWGDMCIAIEDLLAVNFTLVRSNLASNDQNAIPLPRITGSRQSLHIQLPVPEHVYMLLPTKQMLNFKFTPVFFNIGINEKATLAETLGQTRDQHRSNWDNYIRLKQYYSRYRKLTLTVPETPSKHESHLPASQTLLNVLNLLEEQLKANVSKNVKILHLAEDACRLMSGLRFTLCKSAKDRTGMAVTLEQCRVLIQEFQLPAKNVPYVLATMRSEGTRMDNVFKNIDKRKYAFNLPQVVSLPVMYRPPVGAYGKAET</sequence>
<dbReference type="Proteomes" id="UP000092443">
    <property type="component" value="Unplaced"/>
</dbReference>
<evidence type="ECO:0000256" key="6">
    <source>
        <dbReference type="SAM" id="MobiDB-lite"/>
    </source>
</evidence>
<dbReference type="InterPro" id="IPR039034">
    <property type="entry name" value="INPP4"/>
</dbReference>
<dbReference type="KEGG" id="gfs:119637801"/>
<reference evidence="10" key="1">
    <citation type="submission" date="2025-08" db="UniProtKB">
        <authorList>
            <consortium name="RefSeq"/>
        </authorList>
    </citation>
    <scope>IDENTIFICATION</scope>
    <source>
        <tissue evidence="10">Whole body pupa</tissue>
    </source>
</reference>
<dbReference type="PANTHER" id="PTHR12187:SF11">
    <property type="entry name" value="PHOSPHATIDYLINOSITOL-3,4-BISPHOSPHATE 4-PHOSPHATASE"/>
    <property type="match status" value="1"/>
</dbReference>
<evidence type="ECO:0000313" key="10">
    <source>
        <dbReference type="RefSeq" id="XP_037890052.1"/>
    </source>
</evidence>
<dbReference type="InterPro" id="IPR011993">
    <property type="entry name" value="PH-like_dom_sf"/>
</dbReference>
<dbReference type="SUPFAM" id="SSF49562">
    <property type="entry name" value="C2 domain (Calcium/lipid-binding domain, CaLB)"/>
    <property type="match status" value="1"/>
</dbReference>
<accession>A0A9C5Z945</accession>
<comment type="pathway">
    <text evidence="1">Signal transduction; phosphatidylinositol signaling pathway.</text>
</comment>
<dbReference type="GeneID" id="119637801"/>
<dbReference type="PROSITE" id="PS50004">
    <property type="entry name" value="C2"/>
    <property type="match status" value="1"/>
</dbReference>
<evidence type="ECO:0000256" key="1">
    <source>
        <dbReference type="ARBA" id="ARBA00004847"/>
    </source>
</evidence>
<evidence type="ECO:0000259" key="8">
    <source>
        <dbReference type="PROSITE" id="PS50004"/>
    </source>
</evidence>
<protein>
    <recommendedName>
        <fullName evidence="3">phosphatidylinositol-3,4-bisphosphate 4-phosphatase</fullName>
        <ecNumber evidence="3">3.1.3.66</ecNumber>
    </recommendedName>
</protein>
<gene>
    <name evidence="10" type="primary">LOC119637801</name>
</gene>
<keyword evidence="5" id="KW-0443">Lipid metabolism</keyword>
<dbReference type="PROSITE" id="PS50003">
    <property type="entry name" value="PH_DOMAIN"/>
    <property type="match status" value="1"/>
</dbReference>
<keyword evidence="9" id="KW-1185">Reference proteome</keyword>
<evidence type="ECO:0000313" key="9">
    <source>
        <dbReference type="Proteomes" id="UP000092443"/>
    </source>
</evidence>
<comment type="similarity">
    <text evidence="2">Belongs to the inositol 3,4-bisphosphate 4-phosphatase family.</text>
</comment>
<feature type="domain" description="PH" evidence="7">
    <location>
        <begin position="18"/>
        <end position="122"/>
    </location>
</feature>
<dbReference type="InterPro" id="IPR000008">
    <property type="entry name" value="C2_dom"/>
</dbReference>
<feature type="region of interest" description="Disordered" evidence="6">
    <location>
        <begin position="651"/>
        <end position="671"/>
    </location>
</feature>
<proteinExistence type="inferred from homology"/>
<dbReference type="RefSeq" id="XP_037890052.1">
    <property type="nucleotide sequence ID" value="XM_038034124.1"/>
</dbReference>
<keyword evidence="4" id="KW-0378">Hydrolase</keyword>
<organism evidence="9 10">
    <name type="scientific">Glossina fuscipes</name>
    <dbReference type="NCBI Taxonomy" id="7396"/>
    <lineage>
        <taxon>Eukaryota</taxon>
        <taxon>Metazoa</taxon>
        <taxon>Ecdysozoa</taxon>
        <taxon>Arthropoda</taxon>
        <taxon>Hexapoda</taxon>
        <taxon>Insecta</taxon>
        <taxon>Pterygota</taxon>
        <taxon>Neoptera</taxon>
        <taxon>Endopterygota</taxon>
        <taxon>Diptera</taxon>
        <taxon>Brachycera</taxon>
        <taxon>Muscomorpha</taxon>
        <taxon>Hippoboscoidea</taxon>
        <taxon>Glossinidae</taxon>
        <taxon>Glossina</taxon>
    </lineage>
</organism>
<evidence type="ECO:0000256" key="4">
    <source>
        <dbReference type="ARBA" id="ARBA00022801"/>
    </source>
</evidence>
<dbReference type="Gene3D" id="2.30.29.30">
    <property type="entry name" value="Pleckstrin-homology domain (PH domain)/Phosphotyrosine-binding domain (PTB)"/>
    <property type="match status" value="1"/>
</dbReference>
<evidence type="ECO:0000259" key="7">
    <source>
        <dbReference type="PROSITE" id="PS50003"/>
    </source>
</evidence>
<feature type="domain" description="C2" evidence="8">
    <location>
        <begin position="169"/>
        <end position="299"/>
    </location>
</feature>
<dbReference type="GO" id="GO:0016316">
    <property type="term" value="F:phosphatidylinositol-3,4-bisphosphate 4-phosphatase activity"/>
    <property type="evidence" value="ECO:0007669"/>
    <property type="project" value="UniProtKB-EC"/>
</dbReference>
<dbReference type="Pfam" id="PF00168">
    <property type="entry name" value="C2"/>
    <property type="match status" value="1"/>
</dbReference>
<dbReference type="InterPro" id="IPR001849">
    <property type="entry name" value="PH_domain"/>
</dbReference>